<evidence type="ECO:0000313" key="4">
    <source>
        <dbReference type="Proteomes" id="UP001153714"/>
    </source>
</evidence>
<accession>A0A9N9R3Q5</accession>
<dbReference type="GO" id="GO:0016342">
    <property type="term" value="C:catenin complex"/>
    <property type="evidence" value="ECO:0007669"/>
    <property type="project" value="TreeGrafter"/>
</dbReference>
<dbReference type="AlphaFoldDB" id="A0A9N9R3Q5"/>
<dbReference type="GO" id="GO:0007349">
    <property type="term" value="P:cellularization"/>
    <property type="evidence" value="ECO:0007669"/>
    <property type="project" value="InterPro"/>
</dbReference>
<dbReference type="Gene3D" id="1.20.120.810">
    <property type="entry name" value="Vinculin, Vh2 four-helix bundle"/>
    <property type="match status" value="1"/>
</dbReference>
<name>A0A9N9R3Q5_9NEOP</name>
<dbReference type="Pfam" id="PF05482">
    <property type="entry name" value="Serendipity_A"/>
    <property type="match status" value="1"/>
</dbReference>
<dbReference type="GO" id="GO:0008013">
    <property type="term" value="F:beta-catenin binding"/>
    <property type="evidence" value="ECO:0007669"/>
    <property type="project" value="TreeGrafter"/>
</dbReference>
<dbReference type="Proteomes" id="UP001153714">
    <property type="component" value="Chromosome 2"/>
</dbReference>
<dbReference type="OrthoDB" id="6342160at2759"/>
<dbReference type="GO" id="GO:0005912">
    <property type="term" value="C:adherens junction"/>
    <property type="evidence" value="ECO:0007669"/>
    <property type="project" value="TreeGrafter"/>
</dbReference>
<proteinExistence type="predicted"/>
<dbReference type="PANTHER" id="PTHR18914:SF33">
    <property type="entry name" value="RE47911P-RELATED"/>
    <property type="match status" value="1"/>
</dbReference>
<dbReference type="GO" id="GO:0005737">
    <property type="term" value="C:cytoplasm"/>
    <property type="evidence" value="ECO:0007669"/>
    <property type="project" value="UniProtKB-SubCell"/>
</dbReference>
<evidence type="ECO:0000256" key="2">
    <source>
        <dbReference type="ARBA" id="ARBA00022490"/>
    </source>
</evidence>
<organism evidence="3 4">
    <name type="scientific">Diatraea saccharalis</name>
    <name type="common">sugarcane borer</name>
    <dbReference type="NCBI Taxonomy" id="40085"/>
    <lineage>
        <taxon>Eukaryota</taxon>
        <taxon>Metazoa</taxon>
        <taxon>Ecdysozoa</taxon>
        <taxon>Arthropoda</taxon>
        <taxon>Hexapoda</taxon>
        <taxon>Insecta</taxon>
        <taxon>Pterygota</taxon>
        <taxon>Neoptera</taxon>
        <taxon>Endopterygota</taxon>
        <taxon>Lepidoptera</taxon>
        <taxon>Glossata</taxon>
        <taxon>Ditrysia</taxon>
        <taxon>Pyraloidea</taxon>
        <taxon>Crambidae</taxon>
        <taxon>Crambinae</taxon>
        <taxon>Diatraea</taxon>
    </lineage>
</organism>
<dbReference type="GO" id="GO:0051015">
    <property type="term" value="F:actin filament binding"/>
    <property type="evidence" value="ECO:0007669"/>
    <property type="project" value="TreeGrafter"/>
</dbReference>
<evidence type="ECO:0000256" key="1">
    <source>
        <dbReference type="ARBA" id="ARBA00004496"/>
    </source>
</evidence>
<evidence type="ECO:0000313" key="3">
    <source>
        <dbReference type="EMBL" id="CAG9788688.1"/>
    </source>
</evidence>
<protein>
    <recommendedName>
        <fullName evidence="5">Serendipity locus protein alpha</fullName>
    </recommendedName>
</protein>
<reference evidence="3" key="2">
    <citation type="submission" date="2022-10" db="EMBL/GenBank/DDBJ databases">
        <authorList>
            <consortium name="ENA_rothamsted_submissions"/>
            <consortium name="culmorum"/>
            <person name="King R."/>
        </authorList>
    </citation>
    <scope>NUCLEOTIDE SEQUENCE</scope>
</reference>
<keyword evidence="4" id="KW-1185">Reference proteome</keyword>
<comment type="subcellular location">
    <subcellularLocation>
        <location evidence="1">Cytoplasm</location>
    </subcellularLocation>
</comment>
<sequence length="767" mass="88361">MSFRFDYHDLPKDIPAAIKFIVEYLLHEICPNLRKVGTTFQSSPVEDTMNNYTSNTRDVYLLSTRQIIKCISNLLEVFKIESKKAVYLKESRLFILERICWCMSKIDSVMKYVNECSTTRSMNMNFTEDMFATPMYFVNWIDYTFDILSKLASTIYRTDYKTDQKLYDLWKDVMIDHITSLHMCIDELLLSAMTLCKYCLDEDQPALKARCQVVLRETKVLFNELVTVDITKSVKITPEQLKLPIMPSNVNILIDVLKDVLYVLETNINTALLSLLIHCYAHCNSPVDVLKDHFAQRQDQFCPCATNVEDMDIETCQYVKSFDLYNERLLQIGYFAVSCSSDQKRILSLRSCLSSLESLDPHLVPAISTAPHDLHTTLLINFWKQEITDIRDTVFLIVDPVAFVERCKLYMKELLLVIEKQNFDSCCDIWAVVINIGSLVYNFFSIYKLYEPDALMQSNELDDCLQSLDRAQRECKVVFNFLSKDETSNDVQKRSDCQTVDSEKLIIRVKLLYSLVKKIHELLLPKDDDQLFAYDLCEDDIPDNKNITRTILNPIAMHSQQKQGFNITRTIFNRTATVKKPTQNAVLSKLIKHLHVKKGVQQELNFSAEVSNLFLVDMKDCRPPSKEAISLRRELFRQSSSHPFMKKLNRTFDTEKAEIKKCNESFMNETASLQISAILNQLNDITDIISTTSQENQAESADNNKNLQKKLLTLGRSAVLDNTASTSTASNITQPSNVTTLERISDLDLVESKLHSLKVQSHRETKL</sequence>
<reference evidence="3" key="1">
    <citation type="submission" date="2021-12" db="EMBL/GenBank/DDBJ databases">
        <authorList>
            <person name="King R."/>
        </authorList>
    </citation>
    <scope>NUCLEOTIDE SEQUENCE</scope>
</reference>
<gene>
    <name evidence="3" type="ORF">DIATSA_LOCUS6479</name>
</gene>
<dbReference type="EMBL" id="OU893333">
    <property type="protein sequence ID" value="CAG9788688.1"/>
    <property type="molecule type" value="Genomic_DNA"/>
</dbReference>
<dbReference type="InterPro" id="IPR008837">
    <property type="entry name" value="Serendipity_A"/>
</dbReference>
<dbReference type="GO" id="GO:0016477">
    <property type="term" value="P:cell migration"/>
    <property type="evidence" value="ECO:0007669"/>
    <property type="project" value="TreeGrafter"/>
</dbReference>
<dbReference type="GO" id="GO:0098609">
    <property type="term" value="P:cell-cell adhesion"/>
    <property type="evidence" value="ECO:0007669"/>
    <property type="project" value="TreeGrafter"/>
</dbReference>
<evidence type="ECO:0008006" key="5">
    <source>
        <dbReference type="Google" id="ProtNLM"/>
    </source>
</evidence>
<keyword evidence="2" id="KW-0963">Cytoplasm</keyword>
<dbReference type="PANTHER" id="PTHR18914">
    <property type="entry name" value="ALPHA CATENIN"/>
    <property type="match status" value="1"/>
</dbReference>